<reference evidence="3" key="2">
    <citation type="submission" date="2019-09" db="UniProtKB">
        <authorList>
            <consortium name="WormBaseParasite"/>
        </authorList>
    </citation>
    <scope>IDENTIFICATION</scope>
</reference>
<dbReference type="EMBL" id="UZAH01026250">
    <property type="protein sequence ID" value="VDO77775.1"/>
    <property type="molecule type" value="Genomic_DNA"/>
</dbReference>
<reference evidence="1 2" key="1">
    <citation type="submission" date="2018-11" db="EMBL/GenBank/DDBJ databases">
        <authorList>
            <consortium name="Pathogen Informatics"/>
        </authorList>
    </citation>
    <scope>NUCLEOTIDE SEQUENCE [LARGE SCALE GENOMIC DNA]</scope>
</reference>
<dbReference type="WBParaSite" id="HPBE_0000877901-mRNA-1">
    <property type="protein sequence ID" value="HPBE_0000877901-mRNA-1"/>
    <property type="gene ID" value="HPBE_0000877901"/>
</dbReference>
<evidence type="ECO:0000313" key="3">
    <source>
        <dbReference type="WBParaSite" id="HPBE_0000877901-mRNA-1"/>
    </source>
</evidence>
<evidence type="ECO:0000313" key="2">
    <source>
        <dbReference type="Proteomes" id="UP000050761"/>
    </source>
</evidence>
<accession>A0A3P8BYY0</accession>
<accession>A0A183FMX0</accession>
<proteinExistence type="predicted"/>
<gene>
    <name evidence="1" type="ORF">HPBE_LOCUS8780</name>
</gene>
<sequence length="108" mass="12583">MEARSLSPSLRWTWESPGGQFHNEIDHIIFNRRCYLADVFVVLKFNTGSDHRLFRARFRFSLQGTKAEKFKKRSLGTSTPLLPAFRKISPWTTLTKNTTAWCIIFAQC</sequence>
<dbReference type="Proteomes" id="UP000050761">
    <property type="component" value="Unassembled WGS sequence"/>
</dbReference>
<keyword evidence="2" id="KW-1185">Reference proteome</keyword>
<protein>
    <submittedName>
        <fullName evidence="3">Endo/exonuclease/phosphatase domain-containing protein</fullName>
    </submittedName>
</protein>
<name>A0A183FMX0_HELPZ</name>
<evidence type="ECO:0000313" key="1">
    <source>
        <dbReference type="EMBL" id="VDO77775.1"/>
    </source>
</evidence>
<organism evidence="2 3">
    <name type="scientific">Heligmosomoides polygyrus</name>
    <name type="common">Parasitic roundworm</name>
    <dbReference type="NCBI Taxonomy" id="6339"/>
    <lineage>
        <taxon>Eukaryota</taxon>
        <taxon>Metazoa</taxon>
        <taxon>Ecdysozoa</taxon>
        <taxon>Nematoda</taxon>
        <taxon>Chromadorea</taxon>
        <taxon>Rhabditida</taxon>
        <taxon>Rhabditina</taxon>
        <taxon>Rhabditomorpha</taxon>
        <taxon>Strongyloidea</taxon>
        <taxon>Heligmosomidae</taxon>
        <taxon>Heligmosomoides</taxon>
    </lineage>
</organism>
<dbReference type="OrthoDB" id="8049952at2759"/>
<dbReference type="AlphaFoldDB" id="A0A183FMX0"/>